<dbReference type="Gramene" id="KCW46115">
    <property type="protein sequence ID" value="KCW46115"/>
    <property type="gene ID" value="EUGRSUZ_K00038"/>
</dbReference>
<accession>A0A058ZYJ6</accession>
<sequence>MHRLFISTTSNGKIISYEYPNFNISCLFASIRKTGFIYYRNGDYDITKILLIEGLTTSNIILYQIDL</sequence>
<dbReference type="InParanoid" id="A0A058ZYJ6"/>
<name>A0A058ZYJ6_EUCGR</name>
<proteinExistence type="predicted"/>
<dbReference type="EMBL" id="KK198763">
    <property type="protein sequence ID" value="KCW46115.1"/>
    <property type="molecule type" value="Genomic_DNA"/>
</dbReference>
<evidence type="ECO:0000313" key="1">
    <source>
        <dbReference type="EMBL" id="KCW46115.1"/>
    </source>
</evidence>
<gene>
    <name evidence="1" type="ORF">EUGRSUZ_K00038</name>
</gene>
<reference evidence="1" key="1">
    <citation type="submission" date="2013-07" db="EMBL/GenBank/DDBJ databases">
        <title>The genome of Eucalyptus grandis.</title>
        <authorList>
            <person name="Schmutz J."/>
            <person name="Hayes R."/>
            <person name="Myburg A."/>
            <person name="Tuskan G."/>
            <person name="Grattapaglia D."/>
            <person name="Rokhsar D.S."/>
        </authorList>
    </citation>
    <scope>NUCLEOTIDE SEQUENCE</scope>
    <source>
        <tissue evidence="1">Leaf extractions</tissue>
    </source>
</reference>
<protein>
    <submittedName>
        <fullName evidence="1">Uncharacterized protein</fullName>
    </submittedName>
</protein>
<dbReference type="AlphaFoldDB" id="A0A058ZYJ6"/>
<organism evidence="1">
    <name type="scientific">Eucalyptus grandis</name>
    <name type="common">Flooded gum</name>
    <dbReference type="NCBI Taxonomy" id="71139"/>
    <lineage>
        <taxon>Eukaryota</taxon>
        <taxon>Viridiplantae</taxon>
        <taxon>Streptophyta</taxon>
        <taxon>Embryophyta</taxon>
        <taxon>Tracheophyta</taxon>
        <taxon>Spermatophyta</taxon>
        <taxon>Magnoliopsida</taxon>
        <taxon>eudicotyledons</taxon>
        <taxon>Gunneridae</taxon>
        <taxon>Pentapetalae</taxon>
        <taxon>rosids</taxon>
        <taxon>malvids</taxon>
        <taxon>Myrtales</taxon>
        <taxon>Myrtaceae</taxon>
        <taxon>Myrtoideae</taxon>
        <taxon>Eucalypteae</taxon>
        <taxon>Eucalyptus</taxon>
    </lineage>
</organism>